<dbReference type="CDD" id="cd11326">
    <property type="entry name" value="AmyAc_Glg_debranch"/>
    <property type="match status" value="1"/>
</dbReference>
<dbReference type="InterPro" id="IPR044505">
    <property type="entry name" value="GlgX_Isoamylase_N_E_set"/>
</dbReference>
<dbReference type="InterPro" id="IPR013780">
    <property type="entry name" value="Glyco_hydro_b"/>
</dbReference>
<dbReference type="EMBL" id="BMWH01000017">
    <property type="protein sequence ID" value="GGZ97831.1"/>
    <property type="molecule type" value="Genomic_DNA"/>
</dbReference>
<evidence type="ECO:0000256" key="1">
    <source>
        <dbReference type="ARBA" id="ARBA00008061"/>
    </source>
</evidence>
<evidence type="ECO:0000256" key="5">
    <source>
        <dbReference type="SAM" id="MobiDB-lite"/>
    </source>
</evidence>
<reference evidence="7" key="2">
    <citation type="submission" date="2020-09" db="EMBL/GenBank/DDBJ databases">
        <authorList>
            <person name="Sun Q."/>
            <person name="Ohkuma M."/>
        </authorList>
    </citation>
    <scope>NUCLEOTIDE SEQUENCE</scope>
    <source>
        <strain evidence="7">JCM 5016</strain>
    </source>
</reference>
<accession>A0A918VHU2</accession>
<dbReference type="GO" id="GO:0019156">
    <property type="term" value="F:isoamylase activity"/>
    <property type="evidence" value="ECO:0007669"/>
    <property type="project" value="UniProtKB-ARBA"/>
</dbReference>
<evidence type="ECO:0000313" key="7">
    <source>
        <dbReference type="EMBL" id="GGZ97831.1"/>
    </source>
</evidence>
<keyword evidence="2" id="KW-0378">Hydrolase</keyword>
<dbReference type="InterPro" id="IPR004193">
    <property type="entry name" value="Glyco_hydro_13_N"/>
</dbReference>
<dbReference type="SUPFAM" id="SSF81296">
    <property type="entry name" value="E set domains"/>
    <property type="match status" value="1"/>
</dbReference>
<sequence length="705" mass="78590">MQTPPFRSAGRVTAGHPQPPGATPDEAGVNFSLFSEHADRVQLLLFDTAEDPQPSRVIELDPAVHRSRPFWHCHVAGLRPGQIYAYRVDGPDRTRDPGTRFDFRKVLLDPRARANVNTLWDRVRAIGPGDNCAHAMRSVVVDMDDYDWEDDAPPRTPLSDTVVYEMHVRGLTASPTSRVRRPGTYAGVVEKIPYLTDLGITAVELMPVFDFDERQVLRTGPDGEPLRAYWGYDPFGFFAPHSGYCSDPCRHHATEFRDMVKALHRAGIEVILDVVFHHTAEGGEHGPTISFRGQANDAYYHLWPRDRRPYMDFTGRGNALNANHPAVAGFIVDCLEFWVREYHVDGFRFDRASELHRGPGGFGMAAPPVLRGIELSGALAEVKLIAEPRDGGGLYQVGRFPGRRWAQWNGPFRDDVRRFVRGDGGLVGAVASRIGGSPDLFRGAHERPTSSVNFVTCHDGFTLNDLVSYDHKHNDGNGEANADGAHENHSWNCGVEGPTDAAEVERLRVRQIKNFAAVLLISRGVPMILAGDEFRNSQRGNNHAHCQDNAVSWLDWDQADKETEVRGFFRGMIAVRRRFPALRAPEFFSGRTNERGVPDVSWHGTRLHRPGWDDPHARVLSLTLAGFHGQPDVHVVLNMHRRGLDFELPHIAGHRWFRVVDTARPAGEDVLAPGAEVPVQGRVLHAHGHSVVLLMTRPDQGGTHS</sequence>
<dbReference type="CDD" id="cd02856">
    <property type="entry name" value="E_set_GDE_Isoamylase_N"/>
    <property type="match status" value="1"/>
</dbReference>
<evidence type="ECO:0000313" key="8">
    <source>
        <dbReference type="Proteomes" id="UP000623010"/>
    </source>
</evidence>
<dbReference type="SMART" id="SM00642">
    <property type="entry name" value="Aamy"/>
    <property type="match status" value="1"/>
</dbReference>
<keyword evidence="3" id="KW-0809">Transit peptide</keyword>
<dbReference type="Gene3D" id="2.60.40.1180">
    <property type="entry name" value="Golgi alpha-mannosidase II"/>
    <property type="match status" value="1"/>
</dbReference>
<dbReference type="InterPro" id="IPR014756">
    <property type="entry name" value="Ig_E-set"/>
</dbReference>
<comment type="similarity">
    <text evidence="1">Belongs to the glycosyl hydrolase 13 family.</text>
</comment>
<name>A0A918VHU2_9ACTN</name>
<dbReference type="SUPFAM" id="SSF51445">
    <property type="entry name" value="(Trans)glycosidases"/>
    <property type="match status" value="1"/>
</dbReference>
<dbReference type="Proteomes" id="UP000623010">
    <property type="component" value="Unassembled WGS sequence"/>
</dbReference>
<dbReference type="GO" id="GO:0005980">
    <property type="term" value="P:glycogen catabolic process"/>
    <property type="evidence" value="ECO:0007669"/>
    <property type="project" value="InterPro"/>
</dbReference>
<evidence type="ECO:0000256" key="4">
    <source>
        <dbReference type="ARBA" id="ARBA00023295"/>
    </source>
</evidence>
<dbReference type="Pfam" id="PF00128">
    <property type="entry name" value="Alpha-amylase"/>
    <property type="match status" value="1"/>
</dbReference>
<dbReference type="Gene3D" id="3.20.20.80">
    <property type="entry name" value="Glycosidases"/>
    <property type="match status" value="1"/>
</dbReference>
<dbReference type="SUPFAM" id="SSF51011">
    <property type="entry name" value="Glycosyl hydrolase domain"/>
    <property type="match status" value="1"/>
</dbReference>
<comment type="caution">
    <text evidence="7">The sequence shown here is derived from an EMBL/GenBank/DDBJ whole genome shotgun (WGS) entry which is preliminary data.</text>
</comment>
<dbReference type="InterPro" id="IPR017853">
    <property type="entry name" value="GH"/>
</dbReference>
<dbReference type="InterPro" id="IPR011837">
    <property type="entry name" value="Glycogen_debranch_GlgX"/>
</dbReference>
<keyword evidence="8" id="KW-1185">Reference proteome</keyword>
<keyword evidence="4" id="KW-0326">Glycosidase</keyword>
<protein>
    <submittedName>
        <fullName evidence="7">Glycogen debranching enzyme</fullName>
    </submittedName>
</protein>
<evidence type="ECO:0000256" key="3">
    <source>
        <dbReference type="ARBA" id="ARBA00022946"/>
    </source>
</evidence>
<dbReference type="AlphaFoldDB" id="A0A918VHU2"/>
<dbReference type="RefSeq" id="WP_190058926.1">
    <property type="nucleotide sequence ID" value="NZ_BMWH01000017.1"/>
</dbReference>
<dbReference type="InterPro" id="IPR006047">
    <property type="entry name" value="GH13_cat_dom"/>
</dbReference>
<proteinExistence type="inferred from homology"/>
<dbReference type="NCBIfam" id="TIGR02100">
    <property type="entry name" value="glgX_debranch"/>
    <property type="match status" value="1"/>
</dbReference>
<dbReference type="InterPro" id="IPR013783">
    <property type="entry name" value="Ig-like_fold"/>
</dbReference>
<dbReference type="InterPro" id="IPR048650">
    <property type="entry name" value="ISOA1-3-like_C"/>
</dbReference>
<dbReference type="Gene3D" id="2.60.40.10">
    <property type="entry name" value="Immunoglobulins"/>
    <property type="match status" value="1"/>
</dbReference>
<dbReference type="PANTHER" id="PTHR43002">
    <property type="entry name" value="GLYCOGEN DEBRANCHING ENZYME"/>
    <property type="match status" value="1"/>
</dbReference>
<dbReference type="Pfam" id="PF21156">
    <property type="entry name" value="ISOA1-3_C"/>
    <property type="match status" value="1"/>
</dbReference>
<feature type="domain" description="Glycosyl hydrolase family 13 catalytic" evidence="6">
    <location>
        <begin position="165"/>
        <end position="576"/>
    </location>
</feature>
<organism evidence="7 8">
    <name type="scientific">Streptomyces echinoruber</name>
    <dbReference type="NCBI Taxonomy" id="68898"/>
    <lineage>
        <taxon>Bacteria</taxon>
        <taxon>Bacillati</taxon>
        <taxon>Actinomycetota</taxon>
        <taxon>Actinomycetes</taxon>
        <taxon>Kitasatosporales</taxon>
        <taxon>Streptomycetaceae</taxon>
        <taxon>Streptomyces</taxon>
    </lineage>
</organism>
<dbReference type="GO" id="GO:0004135">
    <property type="term" value="F:amylo-alpha-1,6-glucosidase activity"/>
    <property type="evidence" value="ECO:0007669"/>
    <property type="project" value="InterPro"/>
</dbReference>
<evidence type="ECO:0000259" key="6">
    <source>
        <dbReference type="SMART" id="SM00642"/>
    </source>
</evidence>
<reference evidence="7" key="1">
    <citation type="journal article" date="2014" name="Int. J. Syst. Evol. Microbiol.">
        <title>Complete genome sequence of Corynebacterium casei LMG S-19264T (=DSM 44701T), isolated from a smear-ripened cheese.</title>
        <authorList>
            <consortium name="US DOE Joint Genome Institute (JGI-PGF)"/>
            <person name="Walter F."/>
            <person name="Albersmeier A."/>
            <person name="Kalinowski J."/>
            <person name="Ruckert C."/>
        </authorList>
    </citation>
    <scope>NUCLEOTIDE SEQUENCE</scope>
    <source>
        <strain evidence="7">JCM 5016</strain>
    </source>
</reference>
<dbReference type="Pfam" id="PF02922">
    <property type="entry name" value="CBM_48"/>
    <property type="match status" value="1"/>
</dbReference>
<evidence type="ECO:0000256" key="2">
    <source>
        <dbReference type="ARBA" id="ARBA00022801"/>
    </source>
</evidence>
<feature type="region of interest" description="Disordered" evidence="5">
    <location>
        <begin position="1"/>
        <end position="26"/>
    </location>
</feature>
<gene>
    <name evidence="7" type="primary">glgX</name>
    <name evidence="7" type="ORF">GCM10010389_41330</name>
</gene>